<evidence type="ECO:0000313" key="2">
    <source>
        <dbReference type="Proteomes" id="UP000076234"/>
    </source>
</evidence>
<dbReference type="AlphaFoldDB" id="A0A142VTS6"/>
<dbReference type="KEGG" id="ster:AOA14_01035"/>
<reference evidence="2" key="1">
    <citation type="submission" date="2015-11" db="EMBL/GenBank/DDBJ databases">
        <title>Complete genome sequence of a polyethylene glycol-degrading strain Sphingopyxis terrae strain 203-1 (NBRC 15098).</title>
        <authorList>
            <person name="Yoshiyuki O."/>
            <person name="Shouta N."/>
            <person name="Nagata Y."/>
            <person name="Numata M."/>
            <person name="Tsuchikane K."/>
            <person name="Hosoyama A."/>
            <person name="Yamazoe A."/>
            <person name="Tsuda M."/>
            <person name="Fujita N."/>
            <person name="Kawai F."/>
        </authorList>
    </citation>
    <scope>NUCLEOTIDE SEQUENCE [LARGE SCALE GENOMIC DNA]</scope>
    <source>
        <strain evidence="2">203-1</strain>
    </source>
</reference>
<gene>
    <name evidence="1" type="ORF">AOA14_01035</name>
</gene>
<protein>
    <submittedName>
        <fullName evidence="1">Uncharacterized protein</fullName>
    </submittedName>
</protein>
<reference evidence="1 2" key="2">
    <citation type="journal article" date="2016" name="Genome Announc.">
        <title>Complete Genome Sequence of Sphingopyxis terrae Strain 203-1 (NBRC 111660), a Polyethylene Glycol Degrader.</title>
        <authorList>
            <person name="Ohtsubo Y."/>
            <person name="Nonoyama S."/>
            <person name="Nagata Y."/>
            <person name="Numata M."/>
            <person name="Tsuchikane K."/>
            <person name="Hosoyama A."/>
            <person name="Yamazoe A."/>
            <person name="Tsuda M."/>
            <person name="Fujita N."/>
            <person name="Kawai F."/>
        </authorList>
    </citation>
    <scope>NUCLEOTIDE SEQUENCE [LARGE SCALE GENOMIC DNA]</scope>
    <source>
        <strain evidence="1 2">203-1</strain>
    </source>
</reference>
<dbReference type="Proteomes" id="UP000076234">
    <property type="component" value="Chromosome"/>
</dbReference>
<evidence type="ECO:0000313" key="1">
    <source>
        <dbReference type="EMBL" id="AMU93186.1"/>
    </source>
</evidence>
<dbReference type="EMBL" id="CP013342">
    <property type="protein sequence ID" value="AMU93186.1"/>
    <property type="molecule type" value="Genomic_DNA"/>
</dbReference>
<name>A0A142VTS6_9SPHN</name>
<proteinExistence type="predicted"/>
<organism evidence="1 2">
    <name type="scientific">Sphingopyxis terrae subsp. terrae NBRC 15098</name>
    <dbReference type="NCBI Taxonomy" id="1219058"/>
    <lineage>
        <taxon>Bacteria</taxon>
        <taxon>Pseudomonadati</taxon>
        <taxon>Pseudomonadota</taxon>
        <taxon>Alphaproteobacteria</taxon>
        <taxon>Sphingomonadales</taxon>
        <taxon>Sphingomonadaceae</taxon>
        <taxon>Sphingopyxis</taxon>
    </lineage>
</organism>
<sequence>MRLPRIRILRRKLERIIDPATIVVIKGRLAIGAIARRLFENLLVEIDDIAALFGVVSQDVPGQRIIVAAKTE</sequence>
<accession>A0A142VTS6</accession>